<feature type="region of interest" description="Disordered" evidence="1">
    <location>
        <begin position="562"/>
        <end position="589"/>
    </location>
</feature>
<reference evidence="2" key="1">
    <citation type="journal article" date="2021" name="Sci. Rep.">
        <title>Diploid genomic architecture of Nitzschia inconspicua, an elite biomass production diatom.</title>
        <authorList>
            <person name="Oliver A."/>
            <person name="Podell S."/>
            <person name="Pinowska A."/>
            <person name="Traller J.C."/>
            <person name="Smith S.R."/>
            <person name="McClure R."/>
            <person name="Beliaev A."/>
            <person name="Bohutskyi P."/>
            <person name="Hill E.A."/>
            <person name="Rabines A."/>
            <person name="Zheng H."/>
            <person name="Allen L.Z."/>
            <person name="Kuo A."/>
            <person name="Grigoriev I.V."/>
            <person name="Allen A.E."/>
            <person name="Hazlebeck D."/>
            <person name="Allen E.E."/>
        </authorList>
    </citation>
    <scope>NUCLEOTIDE SEQUENCE</scope>
    <source>
        <strain evidence="2">Hildebrandi</strain>
    </source>
</reference>
<keyword evidence="3" id="KW-1185">Reference proteome</keyword>
<organism evidence="2 3">
    <name type="scientific">Nitzschia inconspicua</name>
    <dbReference type="NCBI Taxonomy" id="303405"/>
    <lineage>
        <taxon>Eukaryota</taxon>
        <taxon>Sar</taxon>
        <taxon>Stramenopiles</taxon>
        <taxon>Ochrophyta</taxon>
        <taxon>Bacillariophyta</taxon>
        <taxon>Bacillariophyceae</taxon>
        <taxon>Bacillariophycidae</taxon>
        <taxon>Bacillariales</taxon>
        <taxon>Bacillariaceae</taxon>
        <taxon>Nitzschia</taxon>
    </lineage>
</organism>
<feature type="region of interest" description="Disordered" evidence="1">
    <location>
        <begin position="24"/>
        <end position="62"/>
    </location>
</feature>
<feature type="region of interest" description="Disordered" evidence="1">
    <location>
        <begin position="178"/>
        <end position="512"/>
    </location>
</feature>
<sequence length="768" mass="82521">MATESNAASAADNTTTTVAASAVTTTNVAGGGLPTSTKKKFGKNLNKLTAPPTAPVPQGGVKTNAAAKNGLLLLSNKRPSSGMNAATSASLNASNNNGAISSGGGVGGGGILSTKATLTSSKPLPNLGLHTEYNPSTHDALMGVVVGAARVESHQQPDAWGVADKHQAVDSVNLASLHLEESQPKPVTAKPSLDEDDSPANRGHHHHHHHNNNNNNNWHNDHQEEEQHQHGEFRSSKWDEYGGRNTTPGDKEGKLGGVLVDTDVGNDNQGAYMSRIAKERSERGRGEDEARFLQQKERAAQRLRDLEEKIASKQAATPNGQPEGTLRGSRGQDIVQSTSPRERSNPRKLFDPNDPGKSYSSLTRGCPSVPKQDHEDNQPKVNSSTTNDTHVNDPQSSQRNQGVIQLTSYDATDRGMRGAETGPRMLFDPKSGSMIEVSSREDSCDKKKKNRRLKKKRSTVEEEFEEARVEPTKGRNSRKDESSGQVRGRGNPEASAKPKRDNRKGKITVSRRLPRTCGVLFSRDKKGNFVSVDKCEGDLGYGVHSVPGGKIRNSEAYLAYAQSKKQEKSRNGSGQETKDNYKSSLSEKSNQPVLDWVKPNEKIELITGVDESPTLQATAREWAPRNPTYSIVEQKTLALSSAGSLDDHDEDGEDEPFGLGFDPTSNMDYMIQSPSLEPSGSLNGVDLTSLSLEPALHTSTKASHNIFAFESGSTWGNTDGTTTNDWGIPSGTSTLGVTPTSFLSLSSGNAWGGFDKTITGDRSSTTGD</sequence>
<evidence type="ECO:0000313" key="3">
    <source>
        <dbReference type="Proteomes" id="UP000693970"/>
    </source>
</evidence>
<feature type="compositionally biased region" description="Basic residues" evidence="1">
    <location>
        <begin position="202"/>
        <end position="211"/>
    </location>
</feature>
<dbReference type="Proteomes" id="UP000693970">
    <property type="component" value="Unassembled WGS sequence"/>
</dbReference>
<accession>A0A9K3PQH6</accession>
<evidence type="ECO:0000256" key="1">
    <source>
        <dbReference type="SAM" id="MobiDB-lite"/>
    </source>
</evidence>
<feature type="compositionally biased region" description="Basic and acidic residues" evidence="1">
    <location>
        <begin position="219"/>
        <end position="242"/>
    </location>
</feature>
<reference evidence="2" key="2">
    <citation type="submission" date="2021-04" db="EMBL/GenBank/DDBJ databases">
        <authorList>
            <person name="Podell S."/>
        </authorList>
    </citation>
    <scope>NUCLEOTIDE SEQUENCE</scope>
    <source>
        <strain evidence="2">Hildebrandi</strain>
    </source>
</reference>
<feature type="compositionally biased region" description="Basic and acidic residues" evidence="1">
    <location>
        <begin position="276"/>
        <end position="311"/>
    </location>
</feature>
<feature type="compositionally biased region" description="Basic and acidic residues" evidence="1">
    <location>
        <begin position="564"/>
        <end position="581"/>
    </location>
</feature>
<feature type="compositionally biased region" description="Basic and acidic residues" evidence="1">
    <location>
        <begin position="340"/>
        <end position="351"/>
    </location>
</feature>
<feature type="region of interest" description="Disordered" evidence="1">
    <location>
        <begin position="712"/>
        <end position="732"/>
    </location>
</feature>
<dbReference type="EMBL" id="JAGRRH010000015">
    <property type="protein sequence ID" value="KAG7356037.1"/>
    <property type="molecule type" value="Genomic_DNA"/>
</dbReference>
<evidence type="ECO:0000313" key="2">
    <source>
        <dbReference type="EMBL" id="KAG7356037.1"/>
    </source>
</evidence>
<protein>
    <submittedName>
        <fullName evidence="2">Uncharacterized protein</fullName>
    </submittedName>
</protein>
<feature type="compositionally biased region" description="Basic residues" evidence="1">
    <location>
        <begin position="446"/>
        <end position="457"/>
    </location>
</feature>
<feature type="compositionally biased region" description="Polar residues" evidence="1">
    <location>
        <begin position="379"/>
        <end position="410"/>
    </location>
</feature>
<name>A0A9K3PQH6_9STRA</name>
<proteinExistence type="predicted"/>
<comment type="caution">
    <text evidence="2">The sequence shown here is derived from an EMBL/GenBank/DDBJ whole genome shotgun (WGS) entry which is preliminary data.</text>
</comment>
<feature type="compositionally biased region" description="Low complexity" evidence="1">
    <location>
        <begin position="712"/>
        <end position="727"/>
    </location>
</feature>
<dbReference type="OrthoDB" id="49353at2759"/>
<gene>
    <name evidence="2" type="ORF">IV203_000723</name>
</gene>
<feature type="compositionally biased region" description="Basic and acidic residues" evidence="1">
    <location>
        <begin position="466"/>
        <end position="482"/>
    </location>
</feature>
<dbReference type="AlphaFoldDB" id="A0A9K3PQH6"/>